<sequence>MPVASIESLDHEGRGVTHVDGKAVFVEGALPGEEVEYTVLRERPSYAQATVERVLRPSAQRVAPRCQHYQTCGGCSMQHLDATAQAAAKQRILEDALWHIGKLRPAILYPAIHGPAWGYRERARLGVRLVPSKGGLRIGFHERRSSYIVDMRECPVLPPRISALLPRLRELIAGLSIPDRLPQVEIAVGDAVTVFVFRNLLPFSRADEKRLAAFAEAEGIQVWQQPGGPDSAIPLHPAHEAGLAQRLAPGLAPGLAYTLPEFDVRMEFRPTDFTQVNVHINRVLIRRSMQLLDPRPGERIADLFCGLGNFSLPIARHGARLVGVEGSDALVARALDNARRNALDHLTEFHAANLFEATEDSLAALGPLDKLLIDPPREGAIAVVKALGPQQLPARIVYVSCNPATLARDAAVLVREKGYVLRGAGIANMFPHTSHVESIALFEHSAPS</sequence>
<evidence type="ECO:0000256" key="8">
    <source>
        <dbReference type="ARBA" id="ARBA00023014"/>
    </source>
</evidence>
<evidence type="ECO:0000256" key="1">
    <source>
        <dbReference type="ARBA" id="ARBA00022485"/>
    </source>
</evidence>
<dbReference type="CDD" id="cd02440">
    <property type="entry name" value="AdoMet_MTases"/>
    <property type="match status" value="1"/>
</dbReference>
<evidence type="ECO:0000313" key="14">
    <source>
        <dbReference type="Proteomes" id="UP000241885"/>
    </source>
</evidence>
<dbReference type="PANTHER" id="PTHR11061:SF49">
    <property type="entry name" value="23S RRNA (URACIL(1939)-C(5))-METHYLTRANSFERASE RLMD"/>
    <property type="match status" value="1"/>
</dbReference>
<keyword evidence="14" id="KW-1185">Reference proteome</keyword>
<dbReference type="KEGG" id="tak:Tharo_1241"/>
<feature type="binding site" evidence="9 10">
    <location>
        <position position="325"/>
    </location>
    <ligand>
        <name>S-adenosyl-L-methionine</name>
        <dbReference type="ChEBI" id="CHEBI:59789"/>
    </ligand>
</feature>
<feature type="active site" description="Nucleophile" evidence="9 10">
    <location>
        <position position="401"/>
    </location>
</feature>
<feature type="binding site" evidence="9">
    <location>
        <position position="66"/>
    </location>
    <ligand>
        <name>[4Fe-4S] cluster</name>
        <dbReference type="ChEBI" id="CHEBI:49883"/>
    </ligand>
</feature>
<dbReference type="GO" id="GO:0070041">
    <property type="term" value="F:rRNA (uridine-C5-)-methyltransferase activity"/>
    <property type="evidence" value="ECO:0007669"/>
    <property type="project" value="UniProtKB-UniRule"/>
</dbReference>
<evidence type="ECO:0000256" key="7">
    <source>
        <dbReference type="ARBA" id="ARBA00023004"/>
    </source>
</evidence>
<dbReference type="Pfam" id="PF05958">
    <property type="entry name" value="tRNA_U5-meth_tr"/>
    <property type="match status" value="1"/>
</dbReference>
<dbReference type="NCBIfam" id="TIGR00479">
    <property type="entry name" value="rumA"/>
    <property type="match status" value="1"/>
</dbReference>
<comment type="catalytic activity">
    <reaction evidence="9">
        <text>uridine(1939) in 23S rRNA + S-adenosyl-L-methionine = 5-methyluridine(1939) in 23S rRNA + S-adenosyl-L-homocysteine + H(+)</text>
        <dbReference type="Rhea" id="RHEA:42908"/>
        <dbReference type="Rhea" id="RHEA-COMP:10278"/>
        <dbReference type="Rhea" id="RHEA-COMP:10279"/>
        <dbReference type="ChEBI" id="CHEBI:15378"/>
        <dbReference type="ChEBI" id="CHEBI:57856"/>
        <dbReference type="ChEBI" id="CHEBI:59789"/>
        <dbReference type="ChEBI" id="CHEBI:65315"/>
        <dbReference type="ChEBI" id="CHEBI:74447"/>
        <dbReference type="EC" id="2.1.1.190"/>
    </reaction>
</comment>
<dbReference type="EMBL" id="CP028339">
    <property type="protein sequence ID" value="AVR88170.1"/>
    <property type="molecule type" value="Genomic_DNA"/>
</dbReference>
<evidence type="ECO:0000259" key="12">
    <source>
        <dbReference type="PROSITE" id="PS50926"/>
    </source>
</evidence>
<keyword evidence="3 9" id="KW-0489">Methyltransferase</keyword>
<dbReference type="RefSeq" id="WP_107220460.1">
    <property type="nucleotide sequence ID" value="NZ_CP028339.1"/>
</dbReference>
<dbReference type="GO" id="GO:0005506">
    <property type="term" value="F:iron ion binding"/>
    <property type="evidence" value="ECO:0007669"/>
    <property type="project" value="UniProtKB-UniRule"/>
</dbReference>
<dbReference type="Gene3D" id="3.40.50.150">
    <property type="entry name" value="Vaccinia Virus protein VP39"/>
    <property type="match status" value="1"/>
</dbReference>
<dbReference type="GO" id="GO:0051539">
    <property type="term" value="F:4 iron, 4 sulfur cluster binding"/>
    <property type="evidence" value="ECO:0007669"/>
    <property type="project" value="UniProtKB-KW"/>
</dbReference>
<evidence type="ECO:0000256" key="5">
    <source>
        <dbReference type="ARBA" id="ARBA00022691"/>
    </source>
</evidence>
<feature type="binding site" evidence="9">
    <location>
        <position position="75"/>
    </location>
    <ligand>
        <name>[4Fe-4S] cluster</name>
        <dbReference type="ChEBI" id="CHEBI:49883"/>
    </ligand>
</feature>
<dbReference type="InterPro" id="IPR002792">
    <property type="entry name" value="TRAM_dom"/>
</dbReference>
<feature type="binding site" evidence="9">
    <location>
        <position position="154"/>
    </location>
    <ligand>
        <name>[4Fe-4S] cluster</name>
        <dbReference type="ChEBI" id="CHEBI:49883"/>
    </ligand>
</feature>
<organism evidence="13 14">
    <name type="scientific">Thauera aromatica K172</name>
    <dbReference type="NCBI Taxonomy" id="44139"/>
    <lineage>
        <taxon>Bacteria</taxon>
        <taxon>Pseudomonadati</taxon>
        <taxon>Pseudomonadota</taxon>
        <taxon>Betaproteobacteria</taxon>
        <taxon>Rhodocyclales</taxon>
        <taxon>Zoogloeaceae</taxon>
        <taxon>Thauera</taxon>
    </lineage>
</organism>
<dbReference type="PROSITE" id="PS50926">
    <property type="entry name" value="TRAM"/>
    <property type="match status" value="1"/>
</dbReference>
<feature type="binding site" evidence="9 10">
    <location>
        <position position="275"/>
    </location>
    <ligand>
        <name>S-adenosyl-L-methionine</name>
        <dbReference type="ChEBI" id="CHEBI:59789"/>
    </ligand>
</feature>
<dbReference type="EC" id="2.1.1.190" evidence="9"/>
<evidence type="ECO:0000256" key="2">
    <source>
        <dbReference type="ARBA" id="ARBA00022552"/>
    </source>
</evidence>
<keyword evidence="6 9" id="KW-0479">Metal-binding</keyword>
<keyword evidence="7 9" id="KW-0408">Iron</keyword>
<feature type="binding site" evidence="9 10">
    <location>
        <position position="304"/>
    </location>
    <ligand>
        <name>S-adenosyl-L-methionine</name>
        <dbReference type="ChEBI" id="CHEBI:59789"/>
    </ligand>
</feature>
<proteinExistence type="inferred from homology"/>
<dbReference type="InterPro" id="IPR010280">
    <property type="entry name" value="U5_MeTrfase_fam"/>
</dbReference>
<feature type="binding site" evidence="9">
    <location>
        <position position="309"/>
    </location>
    <ligand>
        <name>S-adenosyl-L-methionine</name>
        <dbReference type="ChEBI" id="CHEBI:59789"/>
    </ligand>
</feature>
<feature type="binding site" evidence="9">
    <location>
        <position position="72"/>
    </location>
    <ligand>
        <name>[4Fe-4S] cluster</name>
        <dbReference type="ChEBI" id="CHEBI:49883"/>
    </ligand>
</feature>
<dbReference type="Pfam" id="PF01938">
    <property type="entry name" value="TRAM"/>
    <property type="match status" value="1"/>
</dbReference>
<dbReference type="InterPro" id="IPR030390">
    <property type="entry name" value="MeTrfase_TrmA_AS"/>
</dbReference>
<keyword evidence="8 9" id="KW-0411">Iron-sulfur</keyword>
<dbReference type="PROSITE" id="PS51687">
    <property type="entry name" value="SAM_MT_RNA_M5U"/>
    <property type="match status" value="1"/>
</dbReference>
<dbReference type="GO" id="GO:0070475">
    <property type="term" value="P:rRNA base methylation"/>
    <property type="evidence" value="ECO:0007669"/>
    <property type="project" value="TreeGrafter"/>
</dbReference>
<name>A0A2R4BLH7_THAAR</name>
<dbReference type="Proteomes" id="UP000241885">
    <property type="component" value="Chromosome"/>
</dbReference>
<comment type="similarity">
    <text evidence="9">Belongs to the class I-like SAM-binding methyltransferase superfamily. RNA M5U methyltransferase family. RlmD subfamily.</text>
</comment>
<dbReference type="SUPFAM" id="SSF50249">
    <property type="entry name" value="Nucleic acid-binding proteins"/>
    <property type="match status" value="1"/>
</dbReference>
<dbReference type="PROSITE" id="PS01230">
    <property type="entry name" value="TRMA_1"/>
    <property type="match status" value="1"/>
</dbReference>
<gene>
    <name evidence="9" type="primary">rlmD</name>
    <name evidence="13" type="ORF">Tharo_1241</name>
</gene>
<evidence type="ECO:0000256" key="11">
    <source>
        <dbReference type="PROSITE-ProRule" id="PRU10015"/>
    </source>
</evidence>
<evidence type="ECO:0000256" key="9">
    <source>
        <dbReference type="HAMAP-Rule" id="MF_01010"/>
    </source>
</evidence>
<keyword evidence="4 9" id="KW-0808">Transferase</keyword>
<dbReference type="Gene3D" id="2.40.50.140">
    <property type="entry name" value="Nucleic acid-binding proteins"/>
    <property type="match status" value="1"/>
</dbReference>
<dbReference type="InterPro" id="IPR012340">
    <property type="entry name" value="NA-bd_OB-fold"/>
</dbReference>
<protein>
    <recommendedName>
        <fullName evidence="9">23S rRNA (uracil(1939)-C(5))-methyltransferase RlmD</fullName>
        <ecNumber evidence="9">2.1.1.190</ecNumber>
    </recommendedName>
    <alternativeName>
        <fullName evidence="9">23S rRNA(m5U1939)-methyltransferase</fullName>
    </alternativeName>
</protein>
<dbReference type="NCBIfam" id="NF009639">
    <property type="entry name" value="PRK13168.1"/>
    <property type="match status" value="1"/>
</dbReference>
<evidence type="ECO:0000256" key="3">
    <source>
        <dbReference type="ARBA" id="ARBA00022603"/>
    </source>
</evidence>
<accession>A0A2R4BLH7</accession>
<evidence type="ECO:0000256" key="6">
    <source>
        <dbReference type="ARBA" id="ARBA00022723"/>
    </source>
</evidence>
<feature type="binding site" evidence="9">
    <location>
        <position position="353"/>
    </location>
    <ligand>
        <name>S-adenosyl-L-methionine</name>
        <dbReference type="ChEBI" id="CHEBI:59789"/>
    </ligand>
</feature>
<dbReference type="PANTHER" id="PTHR11061">
    <property type="entry name" value="RNA M5U METHYLTRANSFERASE"/>
    <property type="match status" value="1"/>
</dbReference>
<keyword evidence="2 9" id="KW-0698">rRNA processing</keyword>
<feature type="active site" evidence="11">
    <location>
        <position position="401"/>
    </location>
</feature>
<dbReference type="SUPFAM" id="SSF53335">
    <property type="entry name" value="S-adenosyl-L-methionine-dependent methyltransferases"/>
    <property type="match status" value="1"/>
</dbReference>
<dbReference type="OrthoDB" id="9804590at2"/>
<dbReference type="Gene3D" id="2.40.50.1070">
    <property type="match status" value="1"/>
</dbReference>
<reference evidence="13 14" key="1">
    <citation type="submission" date="2018-03" db="EMBL/GenBank/DDBJ databases">
        <title>Complete genome sequence of Thauera aromatica, a model organism for studying aromatic compound degradation under denitrifying conditions.</title>
        <authorList>
            <person name="Lo H.-Y."/>
            <person name="Goris T."/>
            <person name="Boll M."/>
            <person name="Mueller J.A."/>
        </authorList>
    </citation>
    <scope>NUCLEOTIDE SEQUENCE [LARGE SCALE GENOMIC DNA]</scope>
    <source>
        <strain evidence="13 14">K172</strain>
    </source>
</reference>
<keyword evidence="5 9" id="KW-0949">S-adenosyl-L-methionine</keyword>
<dbReference type="AlphaFoldDB" id="A0A2R4BLH7"/>
<feature type="binding site" evidence="9 10">
    <location>
        <position position="374"/>
    </location>
    <ligand>
        <name>S-adenosyl-L-methionine</name>
        <dbReference type="ChEBI" id="CHEBI:59789"/>
    </ligand>
</feature>
<dbReference type="GO" id="GO:0003723">
    <property type="term" value="F:RNA binding"/>
    <property type="evidence" value="ECO:0007669"/>
    <property type="project" value="InterPro"/>
</dbReference>
<dbReference type="HAMAP" id="MF_01010">
    <property type="entry name" value="23SrRNA_methyltr_RlmD"/>
    <property type="match status" value="1"/>
</dbReference>
<dbReference type="InterPro" id="IPR001566">
    <property type="entry name" value="23S_rRNA_MeTrfase_RlmD"/>
</dbReference>
<keyword evidence="1 9" id="KW-0004">4Fe-4S</keyword>
<feature type="domain" description="TRAM" evidence="12">
    <location>
        <begin position="1"/>
        <end position="53"/>
    </location>
</feature>
<dbReference type="FunFam" id="2.40.50.140:FF:000097">
    <property type="entry name" value="23S rRNA (uracil(1939)-C(5))-methyltransferase RlmD"/>
    <property type="match status" value="1"/>
</dbReference>
<dbReference type="InterPro" id="IPR029063">
    <property type="entry name" value="SAM-dependent_MTases_sf"/>
</dbReference>
<comment type="function">
    <text evidence="9">Catalyzes the formation of 5-methyl-uridine at position 1939 (m5U1939) in 23S rRNA.</text>
</comment>
<evidence type="ECO:0000256" key="10">
    <source>
        <dbReference type="PROSITE-ProRule" id="PRU01024"/>
    </source>
</evidence>
<evidence type="ECO:0000313" key="13">
    <source>
        <dbReference type="EMBL" id="AVR88170.1"/>
    </source>
</evidence>
<evidence type="ECO:0000256" key="4">
    <source>
        <dbReference type="ARBA" id="ARBA00022679"/>
    </source>
</evidence>